<reference evidence="2 3" key="2">
    <citation type="journal article" date="2019" name="G3 (Bethesda)">
        <title>Hybrid Assembly of the Genome of the Entomopathogenic Nematode Steinernema carpocapsae Identifies the X-Chromosome.</title>
        <authorList>
            <person name="Serra L."/>
            <person name="Macchietto M."/>
            <person name="Macias-Munoz A."/>
            <person name="McGill C.J."/>
            <person name="Rodriguez I.M."/>
            <person name="Rodriguez B."/>
            <person name="Murad R."/>
            <person name="Mortazavi A."/>
        </authorList>
    </citation>
    <scope>NUCLEOTIDE SEQUENCE [LARGE SCALE GENOMIC DNA]</scope>
    <source>
        <strain evidence="2 3">ALL</strain>
    </source>
</reference>
<name>A0A4U5PHP6_STECR</name>
<accession>A0A4U5PHP6</accession>
<dbReference type="AlphaFoldDB" id="A0A4U5PHP6"/>
<gene>
    <name evidence="2" type="ORF">L596_010061</name>
</gene>
<sequence length="102" mass="10933">MDALPSSLPPYQFTASKGRLERTLCAAVFFSCTNVSPLDRALAVVMAGLLRITAPGSSCQERSEPRGGARVTFAAPSPSDGCNEMRRSTSTCISFIWSEKLT</sequence>
<dbReference type="Proteomes" id="UP000298663">
    <property type="component" value="Unassembled WGS sequence"/>
</dbReference>
<evidence type="ECO:0000313" key="3">
    <source>
        <dbReference type="Proteomes" id="UP000298663"/>
    </source>
</evidence>
<evidence type="ECO:0000313" key="2">
    <source>
        <dbReference type="EMBL" id="TKR95973.1"/>
    </source>
</evidence>
<protein>
    <submittedName>
        <fullName evidence="2">Uncharacterized protein</fullName>
    </submittedName>
</protein>
<comment type="caution">
    <text evidence="2">The sequence shown here is derived from an EMBL/GenBank/DDBJ whole genome shotgun (WGS) entry which is preliminary data.</text>
</comment>
<reference evidence="2 3" key="1">
    <citation type="journal article" date="2015" name="Genome Biol.">
        <title>Comparative genomics of Steinernema reveals deeply conserved gene regulatory networks.</title>
        <authorList>
            <person name="Dillman A.R."/>
            <person name="Macchietto M."/>
            <person name="Porter C.F."/>
            <person name="Rogers A."/>
            <person name="Williams B."/>
            <person name="Antoshechkin I."/>
            <person name="Lee M.M."/>
            <person name="Goodwin Z."/>
            <person name="Lu X."/>
            <person name="Lewis E.E."/>
            <person name="Goodrich-Blair H."/>
            <person name="Stock S.P."/>
            <person name="Adams B.J."/>
            <person name="Sternberg P.W."/>
            <person name="Mortazavi A."/>
        </authorList>
    </citation>
    <scope>NUCLEOTIDE SEQUENCE [LARGE SCALE GENOMIC DNA]</scope>
    <source>
        <strain evidence="2 3">ALL</strain>
    </source>
</reference>
<proteinExistence type="predicted"/>
<organism evidence="2 3">
    <name type="scientific">Steinernema carpocapsae</name>
    <name type="common">Entomopathogenic nematode</name>
    <dbReference type="NCBI Taxonomy" id="34508"/>
    <lineage>
        <taxon>Eukaryota</taxon>
        <taxon>Metazoa</taxon>
        <taxon>Ecdysozoa</taxon>
        <taxon>Nematoda</taxon>
        <taxon>Chromadorea</taxon>
        <taxon>Rhabditida</taxon>
        <taxon>Tylenchina</taxon>
        <taxon>Panagrolaimomorpha</taxon>
        <taxon>Strongyloidoidea</taxon>
        <taxon>Steinernematidae</taxon>
        <taxon>Steinernema</taxon>
    </lineage>
</organism>
<feature type="region of interest" description="Disordered" evidence="1">
    <location>
        <begin position="60"/>
        <end position="82"/>
    </location>
</feature>
<evidence type="ECO:0000256" key="1">
    <source>
        <dbReference type="SAM" id="MobiDB-lite"/>
    </source>
</evidence>
<keyword evidence="3" id="KW-1185">Reference proteome</keyword>
<dbReference type="EMBL" id="AZBU02000002">
    <property type="protein sequence ID" value="TKR95973.1"/>
    <property type="molecule type" value="Genomic_DNA"/>
</dbReference>